<evidence type="ECO:0000313" key="8">
    <source>
        <dbReference type="EMBL" id="SLM36027.1"/>
    </source>
</evidence>
<accession>A0A1W5CYR3</accession>
<keyword evidence="9" id="KW-1185">Reference proteome</keyword>
<dbReference type="Pfam" id="PF05916">
    <property type="entry name" value="Sld5"/>
    <property type="match status" value="1"/>
</dbReference>
<evidence type="ECO:0000256" key="3">
    <source>
        <dbReference type="ARBA" id="ARBA00014804"/>
    </source>
</evidence>
<evidence type="ECO:0000256" key="5">
    <source>
        <dbReference type="ARBA" id="ARBA00023242"/>
    </source>
</evidence>
<proteinExistence type="inferred from homology"/>
<dbReference type="PANTHER" id="PTHR21206">
    <property type="entry name" value="SLD5 PROTEIN"/>
    <property type="match status" value="1"/>
</dbReference>
<dbReference type="SUPFAM" id="SSF158573">
    <property type="entry name" value="GINS helical bundle-like"/>
    <property type="match status" value="1"/>
</dbReference>
<evidence type="ECO:0000256" key="1">
    <source>
        <dbReference type="ARBA" id="ARBA00004123"/>
    </source>
</evidence>
<dbReference type="CDD" id="cd11711">
    <property type="entry name" value="GINS_A_Sld5"/>
    <property type="match status" value="1"/>
</dbReference>
<evidence type="ECO:0000313" key="9">
    <source>
        <dbReference type="Proteomes" id="UP000192927"/>
    </source>
</evidence>
<name>A0A1W5CYR3_9LECA</name>
<dbReference type="InterPro" id="IPR036224">
    <property type="entry name" value="GINS_bundle-like_dom_sf"/>
</dbReference>
<dbReference type="InterPro" id="IPR021151">
    <property type="entry name" value="GINS_A"/>
</dbReference>
<dbReference type="Pfam" id="PF16922">
    <property type="entry name" value="SLD5_C"/>
    <property type="match status" value="1"/>
</dbReference>
<dbReference type="Gene3D" id="1.20.58.1030">
    <property type="match status" value="1"/>
</dbReference>
<comment type="subcellular location">
    <subcellularLocation>
        <location evidence="1">Nucleus</location>
    </subcellularLocation>
</comment>
<feature type="domain" description="DNA replication complex GINS protein SLD5 C-terminal" evidence="7">
    <location>
        <begin position="164"/>
        <end position="203"/>
    </location>
</feature>
<dbReference type="GO" id="GO:0000727">
    <property type="term" value="P:double-strand break repair via break-induced replication"/>
    <property type="evidence" value="ECO:0007669"/>
    <property type="project" value="TreeGrafter"/>
</dbReference>
<protein>
    <recommendedName>
        <fullName evidence="3">DNA replication complex GINS protein SLD5</fullName>
    </recommendedName>
</protein>
<dbReference type="PANTHER" id="PTHR21206:SF0">
    <property type="entry name" value="DNA REPLICATION COMPLEX GINS PROTEIN SLD5"/>
    <property type="match status" value="1"/>
</dbReference>
<keyword evidence="4" id="KW-0235">DNA replication</keyword>
<dbReference type="AlphaFoldDB" id="A0A1W5CYR3"/>
<dbReference type="InterPro" id="IPR038749">
    <property type="entry name" value="Sld5_GINS_A"/>
</dbReference>
<evidence type="ECO:0000259" key="7">
    <source>
        <dbReference type="Pfam" id="PF16922"/>
    </source>
</evidence>
<keyword evidence="5" id="KW-0539">Nucleus</keyword>
<dbReference type="CDD" id="cd21692">
    <property type="entry name" value="GINS_B_Sld5"/>
    <property type="match status" value="1"/>
</dbReference>
<dbReference type="InterPro" id="IPR008591">
    <property type="entry name" value="GINS_Sld5"/>
</dbReference>
<evidence type="ECO:0000259" key="6">
    <source>
        <dbReference type="Pfam" id="PF05916"/>
    </source>
</evidence>
<dbReference type="GO" id="GO:0006261">
    <property type="term" value="P:DNA-templated DNA replication"/>
    <property type="evidence" value="ECO:0007669"/>
    <property type="project" value="InterPro"/>
</dbReference>
<dbReference type="GO" id="GO:0000811">
    <property type="term" value="C:GINS complex"/>
    <property type="evidence" value="ECO:0007669"/>
    <property type="project" value="TreeGrafter"/>
</dbReference>
<feature type="domain" description="GINS subunit" evidence="6">
    <location>
        <begin position="66"/>
        <end position="139"/>
    </location>
</feature>
<dbReference type="InterPro" id="IPR031633">
    <property type="entry name" value="SLD5_C"/>
</dbReference>
<reference evidence="9" key="1">
    <citation type="submission" date="2017-03" db="EMBL/GenBank/DDBJ databases">
        <authorList>
            <person name="Sharma R."/>
            <person name="Thines M."/>
        </authorList>
    </citation>
    <scope>NUCLEOTIDE SEQUENCE [LARGE SCALE GENOMIC DNA]</scope>
</reference>
<organism evidence="8 9">
    <name type="scientific">Lasallia pustulata</name>
    <dbReference type="NCBI Taxonomy" id="136370"/>
    <lineage>
        <taxon>Eukaryota</taxon>
        <taxon>Fungi</taxon>
        <taxon>Dikarya</taxon>
        <taxon>Ascomycota</taxon>
        <taxon>Pezizomycotina</taxon>
        <taxon>Lecanoromycetes</taxon>
        <taxon>OSLEUM clade</taxon>
        <taxon>Umbilicariomycetidae</taxon>
        <taxon>Umbilicariales</taxon>
        <taxon>Umbilicariaceae</taxon>
        <taxon>Lasallia</taxon>
    </lineage>
</organism>
<evidence type="ECO:0000256" key="2">
    <source>
        <dbReference type="ARBA" id="ARBA00008187"/>
    </source>
</evidence>
<dbReference type="Proteomes" id="UP000192927">
    <property type="component" value="Unassembled WGS sequence"/>
</dbReference>
<comment type="similarity">
    <text evidence="2">Belongs to the GINS4/SLD5 family.</text>
</comment>
<sequence>MDIDDILAEVAGDAVPQETRDLQELTRAWVNERSAPEILPWPESLMERMMDRIRQQIDLVERQTGDMDPKTNFRLIIIQTELERFKYLVRSFLRTRIAKIDKHALYILTNPLQKSRLSSSELQYLTTHQSILHAHYRSSFLSQFPAQLQRLDDTAGGISMVEQPDVDKAVFVRALMDVEEPVVVEGTDIAFEMKRGDIFVLGYYTGLEFSPLRENWIGMPSSGKAFKVALHAWLKSFSTGPQMRHVRHLISRDQDSQSTREIVEA</sequence>
<evidence type="ECO:0000256" key="4">
    <source>
        <dbReference type="ARBA" id="ARBA00022705"/>
    </source>
</evidence>
<dbReference type="EMBL" id="FWEW01000869">
    <property type="protein sequence ID" value="SLM36027.1"/>
    <property type="molecule type" value="Genomic_DNA"/>
</dbReference>